<dbReference type="EMBL" id="CP019646">
    <property type="protein sequence ID" value="AQQ71146.1"/>
    <property type="molecule type" value="Genomic_DNA"/>
</dbReference>
<gene>
    <name evidence="5" type="primary">dapA_4</name>
    <name evidence="5" type="ORF">SMSP2_01511</name>
</gene>
<keyword evidence="2 3" id="KW-0456">Lyase</keyword>
<evidence type="ECO:0000256" key="1">
    <source>
        <dbReference type="ARBA" id="ARBA00007592"/>
    </source>
</evidence>
<dbReference type="CDD" id="cd00408">
    <property type="entry name" value="DHDPS-like"/>
    <property type="match status" value="1"/>
</dbReference>
<evidence type="ECO:0000256" key="2">
    <source>
        <dbReference type="ARBA" id="ARBA00023239"/>
    </source>
</evidence>
<dbReference type="RefSeq" id="WP_146683356.1">
    <property type="nucleotide sequence ID" value="NZ_CP019646.1"/>
</dbReference>
<sequence>MNKKDIPDGVWPVMLTPFNDDLTINYKAYESLIEFYIEHGISGLFACCGSSEVEKLTADEMLDIIDFTISRVNGRVPVAGGAILFDDISRQIDLVKSIYDAGVDAVILAANQFSLEHDSSDTWISRFERILDNTGDIPLGTYELPTPWHRLISTDEFKWMASSGRFVFHKDTSCSLKSLREKIEITASGGPKVFTAHSPSLLEALRLGANGYCGTGANFVPELYSWLCANFEQEPEMAEEIQRNLADFERRFDTCDQNYPANSKAFLNLRGVHMKPLCRLKVPAVTQEHIKILSAVMSDFKKLRVLAMAQK</sequence>
<dbReference type="PANTHER" id="PTHR12128">
    <property type="entry name" value="DIHYDRODIPICOLINATE SYNTHASE"/>
    <property type="match status" value="1"/>
</dbReference>
<dbReference type="PIRSF" id="PIRSF001365">
    <property type="entry name" value="DHDPS"/>
    <property type="match status" value="1"/>
</dbReference>
<dbReference type="SUPFAM" id="SSF51569">
    <property type="entry name" value="Aldolase"/>
    <property type="match status" value="1"/>
</dbReference>
<reference evidence="6" key="1">
    <citation type="submission" date="2017-02" db="EMBL/GenBank/DDBJ databases">
        <title>Comparative genomics and description of representatives of a novel lineage of planctomycetes thriving in anoxic sediments.</title>
        <authorList>
            <person name="Spring S."/>
            <person name="Bunk B."/>
            <person name="Sproer C."/>
        </authorList>
    </citation>
    <scope>NUCLEOTIDE SEQUENCE [LARGE SCALE GENOMIC DNA]</scope>
    <source>
        <strain evidence="6">SM-Chi-D1</strain>
    </source>
</reference>
<dbReference type="OrthoDB" id="9796205at2"/>
<keyword evidence="6" id="KW-1185">Reference proteome</keyword>
<dbReference type="Gene3D" id="3.20.20.70">
    <property type="entry name" value="Aldolase class I"/>
    <property type="match status" value="1"/>
</dbReference>
<protein>
    <submittedName>
        <fullName evidence="5">4-hydroxy-tetrahydrodipicolinate synthase</fullName>
        <ecNumber evidence="5">4.3.3.7</ecNumber>
    </submittedName>
</protein>
<dbReference type="PANTHER" id="PTHR12128:SF66">
    <property type="entry name" value="4-HYDROXY-2-OXOGLUTARATE ALDOLASE, MITOCHONDRIAL"/>
    <property type="match status" value="1"/>
</dbReference>
<comment type="similarity">
    <text evidence="1 3">Belongs to the DapA family.</text>
</comment>
<dbReference type="GO" id="GO:0008840">
    <property type="term" value="F:4-hydroxy-tetrahydrodipicolinate synthase activity"/>
    <property type="evidence" value="ECO:0007669"/>
    <property type="project" value="UniProtKB-EC"/>
</dbReference>
<evidence type="ECO:0000313" key="6">
    <source>
        <dbReference type="Proteomes" id="UP000188181"/>
    </source>
</evidence>
<name>A0A1Q2MEL5_9BACT</name>
<dbReference type="EC" id="4.3.3.7" evidence="5"/>
<dbReference type="Pfam" id="PF00701">
    <property type="entry name" value="DHDPS"/>
    <property type="match status" value="1"/>
</dbReference>
<dbReference type="AlphaFoldDB" id="A0A1Q2MEL5"/>
<dbReference type="SMART" id="SM01130">
    <property type="entry name" value="DHDPS"/>
    <property type="match status" value="1"/>
</dbReference>
<dbReference type="KEGG" id="pbas:SMSP2_01511"/>
<evidence type="ECO:0000313" key="5">
    <source>
        <dbReference type="EMBL" id="AQQ71146.1"/>
    </source>
</evidence>
<evidence type="ECO:0000256" key="3">
    <source>
        <dbReference type="PIRNR" id="PIRNR001365"/>
    </source>
</evidence>
<evidence type="ECO:0000256" key="4">
    <source>
        <dbReference type="PIRSR" id="PIRSR001365-1"/>
    </source>
</evidence>
<proteinExistence type="inferred from homology"/>
<organism evidence="5 6">
    <name type="scientific">Limihaloglobus sulfuriphilus</name>
    <dbReference type="NCBI Taxonomy" id="1851148"/>
    <lineage>
        <taxon>Bacteria</taxon>
        <taxon>Pseudomonadati</taxon>
        <taxon>Planctomycetota</taxon>
        <taxon>Phycisphaerae</taxon>
        <taxon>Sedimentisphaerales</taxon>
        <taxon>Sedimentisphaeraceae</taxon>
        <taxon>Limihaloglobus</taxon>
    </lineage>
</organism>
<feature type="active site" description="Proton donor/acceptor" evidence="4">
    <location>
        <position position="142"/>
    </location>
</feature>
<dbReference type="InterPro" id="IPR013785">
    <property type="entry name" value="Aldolase_TIM"/>
</dbReference>
<dbReference type="InterPro" id="IPR002220">
    <property type="entry name" value="DapA-like"/>
</dbReference>
<dbReference type="STRING" id="1851148.SMSP2_01511"/>
<feature type="active site" description="Schiff-base intermediate with substrate" evidence="4">
    <location>
        <position position="170"/>
    </location>
</feature>
<accession>A0A1Q2MEL5</accession>
<dbReference type="Proteomes" id="UP000188181">
    <property type="component" value="Chromosome"/>
</dbReference>